<sequence>MSVQVYSCIYDVKCFIFHFVCNRQCRWFD</sequence>
<dbReference type="AlphaFoldDB" id="A0A0E9XBR1"/>
<dbReference type="EMBL" id="GBXM01008493">
    <property type="protein sequence ID" value="JAI00085.1"/>
    <property type="molecule type" value="Transcribed_RNA"/>
</dbReference>
<name>A0A0E9XBR1_ANGAN</name>
<reference evidence="1" key="1">
    <citation type="submission" date="2014-11" db="EMBL/GenBank/DDBJ databases">
        <authorList>
            <person name="Amaro Gonzalez C."/>
        </authorList>
    </citation>
    <scope>NUCLEOTIDE SEQUENCE</scope>
</reference>
<proteinExistence type="predicted"/>
<reference evidence="1" key="2">
    <citation type="journal article" date="2015" name="Fish Shellfish Immunol.">
        <title>Early steps in the European eel (Anguilla anguilla)-Vibrio vulnificus interaction in the gills: Role of the RtxA13 toxin.</title>
        <authorList>
            <person name="Callol A."/>
            <person name="Pajuelo D."/>
            <person name="Ebbesson L."/>
            <person name="Teles M."/>
            <person name="MacKenzie S."/>
            <person name="Amaro C."/>
        </authorList>
    </citation>
    <scope>NUCLEOTIDE SEQUENCE</scope>
</reference>
<accession>A0A0E9XBR1</accession>
<protein>
    <submittedName>
        <fullName evidence="1">Uncharacterized protein</fullName>
    </submittedName>
</protein>
<organism evidence="1">
    <name type="scientific">Anguilla anguilla</name>
    <name type="common">European freshwater eel</name>
    <name type="synonym">Muraena anguilla</name>
    <dbReference type="NCBI Taxonomy" id="7936"/>
    <lineage>
        <taxon>Eukaryota</taxon>
        <taxon>Metazoa</taxon>
        <taxon>Chordata</taxon>
        <taxon>Craniata</taxon>
        <taxon>Vertebrata</taxon>
        <taxon>Euteleostomi</taxon>
        <taxon>Actinopterygii</taxon>
        <taxon>Neopterygii</taxon>
        <taxon>Teleostei</taxon>
        <taxon>Anguilliformes</taxon>
        <taxon>Anguillidae</taxon>
        <taxon>Anguilla</taxon>
    </lineage>
</organism>
<evidence type="ECO:0000313" key="1">
    <source>
        <dbReference type="EMBL" id="JAI00085.1"/>
    </source>
</evidence>